<name>A0AB38TPH6_BURGA</name>
<dbReference type="GO" id="GO:0016491">
    <property type="term" value="F:oxidoreductase activity"/>
    <property type="evidence" value="ECO:0007669"/>
    <property type="project" value="UniProtKB-KW"/>
</dbReference>
<dbReference type="Gene3D" id="3.30.9.10">
    <property type="entry name" value="D-Amino Acid Oxidase, subunit A, domain 2"/>
    <property type="match status" value="1"/>
</dbReference>
<dbReference type="Pfam" id="PF01266">
    <property type="entry name" value="DAO"/>
    <property type="match status" value="1"/>
</dbReference>
<dbReference type="AlphaFoldDB" id="A0AB38TPH6"/>
<dbReference type="Proteomes" id="UP001059745">
    <property type="component" value="Chromosome 1"/>
</dbReference>
<evidence type="ECO:0000313" key="3">
    <source>
        <dbReference type="EMBL" id="UWX68593.1"/>
    </source>
</evidence>
<reference evidence="3" key="1">
    <citation type="submission" date="2022-09" db="EMBL/GenBank/DDBJ databases">
        <title>Genomic of Burkholderia gladioli.</title>
        <authorList>
            <person name="Wu H."/>
        </authorList>
    </citation>
    <scope>NUCLEOTIDE SEQUENCE</scope>
    <source>
        <strain evidence="3">ZN-S4</strain>
    </source>
</reference>
<evidence type="ECO:0000259" key="2">
    <source>
        <dbReference type="Pfam" id="PF01266"/>
    </source>
</evidence>
<dbReference type="InterPro" id="IPR036188">
    <property type="entry name" value="FAD/NAD-bd_sf"/>
</dbReference>
<dbReference type="EMBL" id="CP104214">
    <property type="protein sequence ID" value="UWX68593.1"/>
    <property type="molecule type" value="Genomic_DNA"/>
</dbReference>
<evidence type="ECO:0000256" key="1">
    <source>
        <dbReference type="ARBA" id="ARBA00023002"/>
    </source>
</evidence>
<dbReference type="Gene3D" id="3.50.50.60">
    <property type="entry name" value="FAD/NAD(P)-binding domain"/>
    <property type="match status" value="1"/>
</dbReference>
<dbReference type="InterPro" id="IPR006076">
    <property type="entry name" value="FAD-dep_OxRdtase"/>
</dbReference>
<dbReference type="GO" id="GO:0005737">
    <property type="term" value="C:cytoplasm"/>
    <property type="evidence" value="ECO:0007669"/>
    <property type="project" value="TreeGrafter"/>
</dbReference>
<evidence type="ECO:0000313" key="4">
    <source>
        <dbReference type="Proteomes" id="UP001059745"/>
    </source>
</evidence>
<proteinExistence type="predicted"/>
<sequence length="421" mass="45459">MVETTKTHGLWDETAIKAPVTPTLGVNQSVDAVVVGAGITGLSTALHLATQGAKVAVLEAREIGFGGSGRNVGLVNPGMWVRPDDICKELGQETGEHLIDILGKAPGLVFDVIKRHRLDCEAVNNGTLHCAIGPAGLEEIRDRAAQWQRRGVAVRLLDASETAKRVGSSAFTGSLLDERAGTIQPLSYVRGLAGAAQSEGADIYTGSEVLNVERTGKRWKLGTRSGSVTADWVVASTNAYSGSLWPALRDEIIPVYYFQCATAPVPEALRRSILANREGLICTRTVITSLRTDAAGRLIFGSLGSLRNMGAGVHPAYAKRILRRMFPELENVQFEHEWFGRIAMTANHLPRYHELDRQVIGFHAYNGRGIGTGTMFGKIMADHIVSPRQHMPLPATQADAPVLRGLRSAYYEMGAVVAHLL</sequence>
<organism evidence="3 4">
    <name type="scientific">Burkholderia gladioli</name>
    <name type="common">Pseudomonas marginata</name>
    <name type="synonym">Phytomonas marginata</name>
    <dbReference type="NCBI Taxonomy" id="28095"/>
    <lineage>
        <taxon>Bacteria</taxon>
        <taxon>Pseudomonadati</taxon>
        <taxon>Pseudomonadota</taxon>
        <taxon>Betaproteobacteria</taxon>
        <taxon>Burkholderiales</taxon>
        <taxon>Burkholderiaceae</taxon>
        <taxon>Burkholderia</taxon>
    </lineage>
</organism>
<dbReference type="SUPFAM" id="SSF51905">
    <property type="entry name" value="FAD/NAD(P)-binding domain"/>
    <property type="match status" value="1"/>
</dbReference>
<feature type="domain" description="FAD dependent oxidoreductase" evidence="2">
    <location>
        <begin position="31"/>
        <end position="382"/>
    </location>
</feature>
<keyword evidence="1" id="KW-0560">Oxidoreductase</keyword>
<dbReference type="RefSeq" id="WP_186152491.1">
    <property type="nucleotide sequence ID" value="NZ_CADEYM010000003.1"/>
</dbReference>
<gene>
    <name evidence="3" type="ORF">NYZ96_10055</name>
</gene>
<dbReference type="PANTHER" id="PTHR13847">
    <property type="entry name" value="SARCOSINE DEHYDROGENASE-RELATED"/>
    <property type="match status" value="1"/>
</dbReference>
<protein>
    <submittedName>
        <fullName evidence="3">FAD-binding oxidoreductase</fullName>
    </submittedName>
</protein>
<dbReference type="PANTHER" id="PTHR13847:SF281">
    <property type="entry name" value="FAD DEPENDENT OXIDOREDUCTASE DOMAIN-CONTAINING PROTEIN"/>
    <property type="match status" value="1"/>
</dbReference>
<accession>A0AB38TPH6</accession>